<dbReference type="KEGG" id="vgu:HYG85_11020"/>
<dbReference type="CDD" id="cd00311">
    <property type="entry name" value="TIM"/>
    <property type="match status" value="1"/>
</dbReference>
<dbReference type="AlphaFoldDB" id="A0A8J8MAN8"/>
<dbReference type="InterPro" id="IPR013785">
    <property type="entry name" value="Aldolase_TIM"/>
</dbReference>
<proteinExistence type="inferred from homology"/>
<keyword evidence="2 3" id="KW-0413">Isomerase</keyword>
<dbReference type="GO" id="GO:0006096">
    <property type="term" value="P:glycolytic process"/>
    <property type="evidence" value="ECO:0007669"/>
    <property type="project" value="UniProtKB-UniPathway"/>
</dbReference>
<dbReference type="SUPFAM" id="SSF51351">
    <property type="entry name" value="Triosephosphate isomerase (TIM)"/>
    <property type="match status" value="1"/>
</dbReference>
<comment type="pathway">
    <text evidence="3">Carbohydrate degradation; glycolysis; D-glyceraldehyde 3-phosphate from glycerone phosphate: step 1/1.</text>
</comment>
<accession>A0A8J8MAN8</accession>
<dbReference type="GO" id="GO:0046166">
    <property type="term" value="P:glyceraldehyde-3-phosphate biosynthetic process"/>
    <property type="evidence" value="ECO:0007669"/>
    <property type="project" value="TreeGrafter"/>
</dbReference>
<gene>
    <name evidence="4" type="ORF">HYG85_11020</name>
</gene>
<organism evidence="4 5">
    <name type="scientific">Vallitalea guaymasensis</name>
    <dbReference type="NCBI Taxonomy" id="1185412"/>
    <lineage>
        <taxon>Bacteria</taxon>
        <taxon>Bacillati</taxon>
        <taxon>Bacillota</taxon>
        <taxon>Clostridia</taxon>
        <taxon>Lachnospirales</taxon>
        <taxon>Vallitaleaceae</taxon>
        <taxon>Vallitalea</taxon>
    </lineage>
</organism>
<dbReference type="UniPathway" id="UPA00138"/>
<keyword evidence="3" id="KW-0324">Glycolysis</keyword>
<comment type="subcellular location">
    <subcellularLocation>
        <location evidence="3">Cytoplasm</location>
    </subcellularLocation>
</comment>
<dbReference type="RefSeq" id="WP_212693501.1">
    <property type="nucleotide sequence ID" value="NZ_CP058561.1"/>
</dbReference>
<evidence type="ECO:0000313" key="4">
    <source>
        <dbReference type="EMBL" id="QUH29421.1"/>
    </source>
</evidence>
<reference evidence="4 5" key="1">
    <citation type="submission" date="2020-07" db="EMBL/GenBank/DDBJ databases">
        <title>Vallitalea guaymasensis genome.</title>
        <authorList>
            <person name="Postec A."/>
        </authorList>
    </citation>
    <scope>NUCLEOTIDE SEQUENCE [LARGE SCALE GENOMIC DNA]</scope>
    <source>
        <strain evidence="4 5">Ra1766G1</strain>
    </source>
</reference>
<dbReference type="GO" id="GO:0004807">
    <property type="term" value="F:triose-phosphate isomerase activity"/>
    <property type="evidence" value="ECO:0007669"/>
    <property type="project" value="UniProtKB-EC"/>
</dbReference>
<sequence>MKEIFVNLKRFDVPVSKGGICPKESSKEWIEWVIAESIRNNLGTLDDITVTYLLPESLLIPAIEKLNSYDEEVRANISLGSEGVYREDVAKGGNFGAFTTNLPAAAAKSMGLSWSIIGHSEERKDKLGIIERFDKDYDSKKASFAVNSMINDEVMCALKQDINVLLCIGETAEERGEGSFEEQKPRIKEVLEEQLQLCLDNTTDVMKDNKIVIGYEPIWAIGPGKTPPGKEYIAFVSECIKDYVKKEFGYDIPVVYGGGLKEENAAMIASIDTINGGLVALTKFVQPVAFEPEGLKNIIMKYC</sequence>
<comment type="subunit">
    <text evidence="3">Homodimer.</text>
</comment>
<dbReference type="GO" id="GO:0019563">
    <property type="term" value="P:glycerol catabolic process"/>
    <property type="evidence" value="ECO:0007669"/>
    <property type="project" value="TreeGrafter"/>
</dbReference>
<dbReference type="Pfam" id="PF00121">
    <property type="entry name" value="TIM"/>
    <property type="match status" value="1"/>
</dbReference>
<name>A0A8J8MAN8_9FIRM</name>
<evidence type="ECO:0000256" key="2">
    <source>
        <dbReference type="ARBA" id="ARBA00023235"/>
    </source>
</evidence>
<dbReference type="InterPro" id="IPR000652">
    <property type="entry name" value="Triosephosphate_isomerase"/>
</dbReference>
<dbReference type="EC" id="5.3.1.1" evidence="3"/>
<evidence type="ECO:0000313" key="5">
    <source>
        <dbReference type="Proteomes" id="UP000677305"/>
    </source>
</evidence>
<dbReference type="Proteomes" id="UP000677305">
    <property type="component" value="Chromosome"/>
</dbReference>
<dbReference type="InterPro" id="IPR035990">
    <property type="entry name" value="TIM_sf"/>
</dbReference>
<dbReference type="PANTHER" id="PTHR21139:SF42">
    <property type="entry name" value="TRIOSEPHOSPHATE ISOMERASE"/>
    <property type="match status" value="1"/>
</dbReference>
<dbReference type="GO" id="GO:0005829">
    <property type="term" value="C:cytosol"/>
    <property type="evidence" value="ECO:0007669"/>
    <property type="project" value="TreeGrafter"/>
</dbReference>
<dbReference type="PROSITE" id="PS51440">
    <property type="entry name" value="TIM_2"/>
    <property type="match status" value="1"/>
</dbReference>
<keyword evidence="3" id="KW-0312">Gluconeogenesis</keyword>
<dbReference type="UniPathway" id="UPA00109">
    <property type="reaction ID" value="UER00189"/>
</dbReference>
<keyword evidence="5" id="KW-1185">Reference proteome</keyword>
<dbReference type="PANTHER" id="PTHR21139">
    <property type="entry name" value="TRIOSEPHOSPHATE ISOMERASE"/>
    <property type="match status" value="1"/>
</dbReference>
<comment type="catalytic activity">
    <reaction evidence="3">
        <text>D-glyceraldehyde 3-phosphate = dihydroxyacetone phosphate</text>
        <dbReference type="Rhea" id="RHEA:18585"/>
        <dbReference type="ChEBI" id="CHEBI:57642"/>
        <dbReference type="ChEBI" id="CHEBI:59776"/>
        <dbReference type="EC" id="5.3.1.1"/>
    </reaction>
</comment>
<keyword evidence="3" id="KW-0963">Cytoplasm</keyword>
<evidence type="ECO:0000256" key="1">
    <source>
        <dbReference type="ARBA" id="ARBA00007422"/>
    </source>
</evidence>
<comment type="pathway">
    <text evidence="3">Carbohydrate biosynthesis; gluconeogenesis.</text>
</comment>
<comment type="similarity">
    <text evidence="1 3">Belongs to the triosephosphate isomerase family.</text>
</comment>
<protein>
    <recommendedName>
        <fullName evidence="3">Triosephosphate isomerase</fullName>
        <ecNumber evidence="3">5.3.1.1</ecNumber>
    </recommendedName>
</protein>
<dbReference type="Gene3D" id="3.20.20.70">
    <property type="entry name" value="Aldolase class I"/>
    <property type="match status" value="1"/>
</dbReference>
<dbReference type="GO" id="GO:0006094">
    <property type="term" value="P:gluconeogenesis"/>
    <property type="evidence" value="ECO:0007669"/>
    <property type="project" value="UniProtKB-UniPathway"/>
</dbReference>
<evidence type="ECO:0000256" key="3">
    <source>
        <dbReference type="RuleBase" id="RU363013"/>
    </source>
</evidence>
<dbReference type="EMBL" id="CP058561">
    <property type="protein sequence ID" value="QUH29421.1"/>
    <property type="molecule type" value="Genomic_DNA"/>
</dbReference>